<gene>
    <name evidence="2" type="ORF">EA660_04230</name>
</gene>
<comment type="caution">
    <text evidence="2">The sequence shown here is derived from an EMBL/GenBank/DDBJ whole genome shotgun (WGS) entry which is preliminary data.</text>
</comment>
<evidence type="ECO:0000313" key="3">
    <source>
        <dbReference type="Proteomes" id="UP000292627"/>
    </source>
</evidence>
<feature type="transmembrane region" description="Helical" evidence="1">
    <location>
        <begin position="84"/>
        <end position="105"/>
    </location>
</feature>
<evidence type="ECO:0000256" key="1">
    <source>
        <dbReference type="SAM" id="Phobius"/>
    </source>
</evidence>
<dbReference type="Pfam" id="PF12365">
    <property type="entry name" value="DUF3649"/>
    <property type="match status" value="1"/>
</dbReference>
<dbReference type="EMBL" id="SHMC01000001">
    <property type="protein sequence ID" value="TAA28792.1"/>
    <property type="molecule type" value="Genomic_DNA"/>
</dbReference>
<sequence length="106" mass="10739">MSAASMRGGAVSASGFRRPWVGVLSRSLAAIFGGYALAASTGAFLAVALPIARSQAVLTGMLLAILVCACAALWAFAAASAWKAWAGILVPTVLMALTTWLLTVLA</sequence>
<dbReference type="OrthoDB" id="1684279at2"/>
<protein>
    <submittedName>
        <fullName evidence="2">DUF3649 domain-containing protein</fullName>
    </submittedName>
</protein>
<proteinExistence type="predicted"/>
<evidence type="ECO:0000313" key="2">
    <source>
        <dbReference type="EMBL" id="TAA28792.1"/>
    </source>
</evidence>
<dbReference type="AlphaFoldDB" id="A0A4Q8LH20"/>
<reference evidence="2 3" key="1">
    <citation type="submission" date="2019-02" db="EMBL/GenBank/DDBJ databases">
        <title>WGS of Pseudoxanthomonas species novum from clinical isolates.</title>
        <authorList>
            <person name="Bernier A.-M."/>
            <person name="Bernard K."/>
            <person name="Vachon A."/>
        </authorList>
    </citation>
    <scope>NUCLEOTIDE SEQUENCE [LARGE SCALE GENOMIC DNA]</scope>
    <source>
        <strain evidence="2 3">NML171200</strain>
    </source>
</reference>
<dbReference type="InterPro" id="IPR022109">
    <property type="entry name" value="DUF3649"/>
</dbReference>
<keyword evidence="1" id="KW-0472">Membrane</keyword>
<feature type="transmembrane region" description="Helical" evidence="1">
    <location>
        <begin position="28"/>
        <end position="49"/>
    </location>
</feature>
<keyword evidence="1" id="KW-1133">Transmembrane helix</keyword>
<feature type="transmembrane region" description="Helical" evidence="1">
    <location>
        <begin position="56"/>
        <end position="78"/>
    </location>
</feature>
<organism evidence="2 3">
    <name type="scientific">Pseudoxanthomonas winnipegensis</name>
    <dbReference type="NCBI Taxonomy" id="2480810"/>
    <lineage>
        <taxon>Bacteria</taxon>
        <taxon>Pseudomonadati</taxon>
        <taxon>Pseudomonadota</taxon>
        <taxon>Gammaproteobacteria</taxon>
        <taxon>Lysobacterales</taxon>
        <taxon>Lysobacteraceae</taxon>
        <taxon>Pseudoxanthomonas</taxon>
    </lineage>
</organism>
<name>A0A4Q8LH20_9GAMM</name>
<accession>A0A4Q8LH20</accession>
<keyword evidence="1" id="KW-0812">Transmembrane</keyword>
<dbReference type="Proteomes" id="UP000292627">
    <property type="component" value="Unassembled WGS sequence"/>
</dbReference>